<proteinExistence type="inferred from homology"/>
<dbReference type="GO" id="GO:0006826">
    <property type="term" value="P:iron ion transport"/>
    <property type="evidence" value="ECO:0007669"/>
    <property type="project" value="UniProtKB-KW"/>
</dbReference>
<dbReference type="EMBL" id="PIQA01000011">
    <property type="protein sequence ID" value="RUO62740.1"/>
    <property type="molecule type" value="Genomic_DNA"/>
</dbReference>
<evidence type="ECO:0000256" key="12">
    <source>
        <dbReference type="RuleBase" id="RU003357"/>
    </source>
</evidence>
<evidence type="ECO:0000313" key="17">
    <source>
        <dbReference type="Proteomes" id="UP000288361"/>
    </source>
</evidence>
<dbReference type="RefSeq" id="WP_126752608.1">
    <property type="nucleotide sequence ID" value="NZ_JBHUMT010000004.1"/>
</dbReference>
<evidence type="ECO:0000256" key="1">
    <source>
        <dbReference type="ARBA" id="ARBA00004571"/>
    </source>
</evidence>
<keyword evidence="3 11" id="KW-1134">Transmembrane beta strand</keyword>
<evidence type="ECO:0000256" key="4">
    <source>
        <dbReference type="ARBA" id="ARBA00022496"/>
    </source>
</evidence>
<dbReference type="PROSITE" id="PS52016">
    <property type="entry name" value="TONB_DEPENDENT_REC_3"/>
    <property type="match status" value="1"/>
</dbReference>
<sequence length="709" mass="79838">MKKVHSYLSTCLIAAFAGIPLCASAADTVDTNAMEVIEVTGDFHQRTLNETTSSVSIIDQNAMQQRNAQHLEDTLNSFANVNFSGGTSTARFIQIRGMGERSQFVDPISPSVGLIIDGIDYSGLGTAASLFDINQVEVFRGPQSGRFGVNAMAGLVLLDSVQPTENFSGQFELSAGNYDERMGGLALGGQLGVLGNARFSVSQFKQDGYIENAYLERDDTNDRDELGVRFLLNTQFTNNWTLDTVLHYNDVDNGYDVFSLDNNRTTLSDEPGYDRLESDAVKTTLNYLGWDNSRLELSASILNADTAYAFDEDWTYVGIAPGWEYSSFDAYLRDRKDKTAEVRWLSDAPQVLLGVDSEWVAGVYYYDKDVELTRDYFNWDLGQPDIFQSDYRSQHAAVYGELTQHWSEDFTTISGLRIEQYDNDYSDSRSIDAQPEDTMVGGSFSARYQAAPNSYWYATVSRGYKSGGVNGEALGKADDQGLDELKDYLLERATFEPEILWSAEFGVKGSSPSGDLTSRVSTFYHWRDDVQLKSWVNRNQSFVGYIENAAEGTGYGLEAEIRNKLTDWLTLFASASWLETEIEGFVTEDGMDMTGREQAHAPQYQFNVGFEGWYGENVQWVLQADGKDEFYFSNSHNQKSDSMALVHFAVNYYVDDWRVSLWGRNLTDEDYEVRGFYFANDPRTQYANDETYVQYGEPRRFGITVSKSF</sequence>
<keyword evidence="4" id="KW-0410">Iron transport</keyword>
<evidence type="ECO:0000259" key="14">
    <source>
        <dbReference type="Pfam" id="PF00593"/>
    </source>
</evidence>
<dbReference type="Gene3D" id="2.40.170.20">
    <property type="entry name" value="TonB-dependent receptor, beta-barrel domain"/>
    <property type="match status" value="1"/>
</dbReference>
<evidence type="ECO:0000256" key="5">
    <source>
        <dbReference type="ARBA" id="ARBA00022692"/>
    </source>
</evidence>
<keyword evidence="13" id="KW-0732">Signal</keyword>
<accession>A0A432YP57</accession>
<feature type="domain" description="TonB-dependent receptor-like beta-barrel" evidence="14">
    <location>
        <begin position="213"/>
        <end position="666"/>
    </location>
</feature>
<feature type="domain" description="TonB-dependent receptor plug" evidence="15">
    <location>
        <begin position="48"/>
        <end position="154"/>
    </location>
</feature>
<keyword evidence="2 11" id="KW-0813">Transport</keyword>
<comment type="caution">
    <text evidence="16">The sequence shown here is derived from an EMBL/GenBank/DDBJ whole genome shotgun (WGS) entry which is preliminary data.</text>
</comment>
<evidence type="ECO:0000256" key="9">
    <source>
        <dbReference type="ARBA" id="ARBA00023136"/>
    </source>
</evidence>
<dbReference type="Pfam" id="PF07715">
    <property type="entry name" value="Plug"/>
    <property type="match status" value="1"/>
</dbReference>
<evidence type="ECO:0000256" key="11">
    <source>
        <dbReference type="PROSITE-ProRule" id="PRU01360"/>
    </source>
</evidence>
<keyword evidence="9 11" id="KW-0472">Membrane</keyword>
<evidence type="ECO:0000256" key="10">
    <source>
        <dbReference type="ARBA" id="ARBA00023237"/>
    </source>
</evidence>
<keyword evidence="6" id="KW-0408">Iron</keyword>
<evidence type="ECO:0000256" key="2">
    <source>
        <dbReference type="ARBA" id="ARBA00022448"/>
    </source>
</evidence>
<dbReference type="Proteomes" id="UP000288361">
    <property type="component" value="Unassembled WGS sequence"/>
</dbReference>
<evidence type="ECO:0000259" key="15">
    <source>
        <dbReference type="Pfam" id="PF07715"/>
    </source>
</evidence>
<organism evidence="16 17">
    <name type="scientific">Idiomarina piscisalsi</name>
    <dbReference type="NCBI Taxonomy" id="1096243"/>
    <lineage>
        <taxon>Bacteria</taxon>
        <taxon>Pseudomonadati</taxon>
        <taxon>Pseudomonadota</taxon>
        <taxon>Gammaproteobacteria</taxon>
        <taxon>Alteromonadales</taxon>
        <taxon>Idiomarinaceae</taxon>
        <taxon>Idiomarina</taxon>
    </lineage>
</organism>
<evidence type="ECO:0008006" key="18">
    <source>
        <dbReference type="Google" id="ProtNLM"/>
    </source>
</evidence>
<keyword evidence="5 11" id="KW-0812">Transmembrane</keyword>
<comment type="subcellular location">
    <subcellularLocation>
        <location evidence="1 11">Cell outer membrane</location>
        <topology evidence="1 11">Multi-pass membrane protein</topology>
    </subcellularLocation>
</comment>
<dbReference type="PANTHER" id="PTHR32552">
    <property type="entry name" value="FERRICHROME IRON RECEPTOR-RELATED"/>
    <property type="match status" value="1"/>
</dbReference>
<keyword evidence="10 11" id="KW-0998">Cell outer membrane</keyword>
<evidence type="ECO:0000256" key="6">
    <source>
        <dbReference type="ARBA" id="ARBA00023004"/>
    </source>
</evidence>
<dbReference type="GO" id="GO:0009279">
    <property type="term" value="C:cell outer membrane"/>
    <property type="evidence" value="ECO:0007669"/>
    <property type="project" value="UniProtKB-SubCell"/>
</dbReference>
<keyword evidence="7" id="KW-0406">Ion transport</keyword>
<dbReference type="AlphaFoldDB" id="A0A432YP57"/>
<protein>
    <recommendedName>
        <fullName evidence="18">TonB-dependent receptor</fullName>
    </recommendedName>
</protein>
<dbReference type="InterPro" id="IPR039426">
    <property type="entry name" value="TonB-dep_rcpt-like"/>
</dbReference>
<dbReference type="PANTHER" id="PTHR32552:SF81">
    <property type="entry name" value="TONB-DEPENDENT OUTER MEMBRANE RECEPTOR"/>
    <property type="match status" value="1"/>
</dbReference>
<dbReference type="SUPFAM" id="SSF56935">
    <property type="entry name" value="Porins"/>
    <property type="match status" value="1"/>
</dbReference>
<gene>
    <name evidence="16" type="ORF">CWI73_09740</name>
</gene>
<name>A0A432YP57_9GAMM</name>
<keyword evidence="8 12" id="KW-0798">TonB box</keyword>
<feature type="signal peptide" evidence="13">
    <location>
        <begin position="1"/>
        <end position="25"/>
    </location>
</feature>
<evidence type="ECO:0000256" key="13">
    <source>
        <dbReference type="SAM" id="SignalP"/>
    </source>
</evidence>
<evidence type="ECO:0000313" key="16">
    <source>
        <dbReference type="EMBL" id="RUO62740.1"/>
    </source>
</evidence>
<evidence type="ECO:0000256" key="8">
    <source>
        <dbReference type="ARBA" id="ARBA00023077"/>
    </source>
</evidence>
<dbReference type="InterPro" id="IPR036942">
    <property type="entry name" value="Beta-barrel_TonB_sf"/>
</dbReference>
<feature type="chain" id="PRO_5019463020" description="TonB-dependent receptor" evidence="13">
    <location>
        <begin position="26"/>
        <end position="709"/>
    </location>
</feature>
<dbReference type="InterPro" id="IPR012910">
    <property type="entry name" value="Plug_dom"/>
</dbReference>
<comment type="similarity">
    <text evidence="11 12">Belongs to the TonB-dependent receptor family.</text>
</comment>
<evidence type="ECO:0000256" key="3">
    <source>
        <dbReference type="ARBA" id="ARBA00022452"/>
    </source>
</evidence>
<dbReference type="Pfam" id="PF00593">
    <property type="entry name" value="TonB_dep_Rec_b-barrel"/>
    <property type="match status" value="1"/>
</dbReference>
<dbReference type="InterPro" id="IPR000531">
    <property type="entry name" value="Beta-barrel_TonB"/>
</dbReference>
<evidence type="ECO:0000256" key="7">
    <source>
        <dbReference type="ARBA" id="ARBA00023065"/>
    </source>
</evidence>
<reference evidence="16 17" key="1">
    <citation type="journal article" date="2011" name="Front. Microbiol.">
        <title>Genomic signatures of strain selection and enhancement in Bacillus atrophaeus var. globigii, a historical biowarfare simulant.</title>
        <authorList>
            <person name="Gibbons H.S."/>
            <person name="Broomall S.M."/>
            <person name="McNew L.A."/>
            <person name="Daligault H."/>
            <person name="Chapman C."/>
            <person name="Bruce D."/>
            <person name="Karavis M."/>
            <person name="Krepps M."/>
            <person name="McGregor P.A."/>
            <person name="Hong C."/>
            <person name="Park K.H."/>
            <person name="Akmal A."/>
            <person name="Feldman A."/>
            <person name="Lin J.S."/>
            <person name="Chang W.E."/>
            <person name="Higgs B.W."/>
            <person name="Demirev P."/>
            <person name="Lindquist J."/>
            <person name="Liem A."/>
            <person name="Fochler E."/>
            <person name="Read T.D."/>
            <person name="Tapia R."/>
            <person name="Johnson S."/>
            <person name="Bishop-Lilly K.A."/>
            <person name="Detter C."/>
            <person name="Han C."/>
            <person name="Sozhamannan S."/>
            <person name="Rosenzweig C.N."/>
            <person name="Skowronski E.W."/>
        </authorList>
    </citation>
    <scope>NUCLEOTIDE SEQUENCE [LARGE SCALE GENOMIC DNA]</scope>
    <source>
        <strain evidence="16 17">TPS4-2</strain>
    </source>
</reference>